<dbReference type="Proteomes" id="UP000245695">
    <property type="component" value="Chromosome 1"/>
</dbReference>
<feature type="transmembrane region" description="Helical" evidence="6">
    <location>
        <begin position="53"/>
        <end position="74"/>
    </location>
</feature>
<dbReference type="SUPFAM" id="SSF103473">
    <property type="entry name" value="MFS general substrate transporter"/>
    <property type="match status" value="1"/>
</dbReference>
<keyword evidence="2" id="KW-0813">Transport</keyword>
<feature type="domain" description="Major facilitator superfamily (MFS) profile" evidence="7">
    <location>
        <begin position="16"/>
        <end position="411"/>
    </location>
</feature>
<feature type="transmembrane region" description="Helical" evidence="6">
    <location>
        <begin position="390"/>
        <end position="412"/>
    </location>
</feature>
<evidence type="ECO:0000256" key="3">
    <source>
        <dbReference type="ARBA" id="ARBA00022692"/>
    </source>
</evidence>
<protein>
    <submittedName>
        <fullName evidence="8">Transporter, Major Facilitator Super (MFS)</fullName>
    </submittedName>
</protein>
<feature type="transmembrane region" description="Helical" evidence="6">
    <location>
        <begin position="12"/>
        <end position="33"/>
    </location>
</feature>
<evidence type="ECO:0000259" key="7">
    <source>
        <dbReference type="PROSITE" id="PS50850"/>
    </source>
</evidence>
<feature type="transmembrane region" description="Helical" evidence="6">
    <location>
        <begin position="233"/>
        <end position="257"/>
    </location>
</feature>
<feature type="transmembrane region" description="Helical" evidence="6">
    <location>
        <begin position="323"/>
        <end position="346"/>
    </location>
</feature>
<keyword evidence="9" id="KW-1185">Reference proteome</keyword>
<keyword evidence="5 6" id="KW-0472">Membrane</keyword>
<dbReference type="InterPro" id="IPR050327">
    <property type="entry name" value="Proton-linked_MCT"/>
</dbReference>
<accession>A0A2P2BNB5</accession>
<evidence type="ECO:0000256" key="1">
    <source>
        <dbReference type="ARBA" id="ARBA00004651"/>
    </source>
</evidence>
<evidence type="ECO:0000256" key="6">
    <source>
        <dbReference type="SAM" id="Phobius"/>
    </source>
</evidence>
<name>A0A2P2BNB5_9FIRM</name>
<feature type="transmembrane region" description="Helical" evidence="6">
    <location>
        <begin position="299"/>
        <end position="317"/>
    </location>
</feature>
<evidence type="ECO:0000256" key="2">
    <source>
        <dbReference type="ARBA" id="ARBA00022448"/>
    </source>
</evidence>
<dbReference type="KEGG" id="rhom:FRIFI_0334"/>
<organism evidence="8 9">
    <name type="scientific">Romboutsia hominis</name>
    <dbReference type="NCBI Taxonomy" id="1507512"/>
    <lineage>
        <taxon>Bacteria</taxon>
        <taxon>Bacillati</taxon>
        <taxon>Bacillota</taxon>
        <taxon>Clostridia</taxon>
        <taxon>Peptostreptococcales</taxon>
        <taxon>Peptostreptococcaceae</taxon>
        <taxon>Romboutsia</taxon>
    </lineage>
</organism>
<feature type="transmembrane region" description="Helical" evidence="6">
    <location>
        <begin position="81"/>
        <end position="99"/>
    </location>
</feature>
<dbReference type="InterPro" id="IPR036259">
    <property type="entry name" value="MFS_trans_sf"/>
</dbReference>
<gene>
    <name evidence="8" type="ORF">FRIFI_0334</name>
</gene>
<dbReference type="Gene3D" id="1.20.1250.20">
    <property type="entry name" value="MFS general substrate transporter like domains"/>
    <property type="match status" value="2"/>
</dbReference>
<sequence>MGNLKSNKIAKGWMIVIACMLIQAIPFGVASNIQPLFIHPVTTDKGFSLSSFSLIFTIGTIVSAVASPFIGALYGKINAKLIYIVGCLLSGGGFMLFSMCTELWQFYLVAGIVNIGTSAISAIGVPLLINSWFDESTKGKAMGIAFAGGSIGNIFLQQMAIYSIASNGYSKAYFLFGVLSLAVGIPVALLMIRMPKNKDEIVVGNKKLDKAEDKKKEKVDLAYTLKEVQKIKYFWMMAIGFLFVGIYVSAYSVQYAAYFQGELKLNPSVVAMSGSIFAITSLCGNVVGGILFDKIGVMKCLVISSVAVFVSGIFLTMSGTSPIFAYAFSAIKGIAVYMYMMGPAYLTGSFFGRKEYGSILGMINLVFALGFSGGSAIFGLFTDKFGYNTAWMGILACVAAAYILLIIASRGMNNLNKDRRQRLEDEKEIKIA</sequence>
<feature type="transmembrane region" description="Helical" evidence="6">
    <location>
        <begin position="358"/>
        <end position="378"/>
    </location>
</feature>
<feature type="transmembrane region" description="Helical" evidence="6">
    <location>
        <begin position="141"/>
        <end position="160"/>
    </location>
</feature>
<dbReference type="Pfam" id="PF07690">
    <property type="entry name" value="MFS_1"/>
    <property type="match status" value="1"/>
</dbReference>
<dbReference type="GO" id="GO:0022857">
    <property type="term" value="F:transmembrane transporter activity"/>
    <property type="evidence" value="ECO:0007669"/>
    <property type="project" value="InterPro"/>
</dbReference>
<dbReference type="InterPro" id="IPR020846">
    <property type="entry name" value="MFS_dom"/>
</dbReference>
<dbReference type="CDD" id="cd17355">
    <property type="entry name" value="MFS_YcxA_like"/>
    <property type="match status" value="1"/>
</dbReference>
<feature type="transmembrane region" description="Helical" evidence="6">
    <location>
        <begin position="269"/>
        <end position="292"/>
    </location>
</feature>
<comment type="subcellular location">
    <subcellularLocation>
        <location evidence="1">Cell membrane</location>
        <topology evidence="1">Multi-pass membrane protein</topology>
    </subcellularLocation>
</comment>
<dbReference type="NCBIfam" id="NF038246">
    <property type="entry name" value="bile_salt_MFS"/>
    <property type="match status" value="1"/>
</dbReference>
<dbReference type="AlphaFoldDB" id="A0A2P2BNB5"/>
<evidence type="ECO:0000313" key="9">
    <source>
        <dbReference type="Proteomes" id="UP000245695"/>
    </source>
</evidence>
<keyword evidence="4 6" id="KW-1133">Transmembrane helix</keyword>
<evidence type="ECO:0000256" key="5">
    <source>
        <dbReference type="ARBA" id="ARBA00023136"/>
    </source>
</evidence>
<evidence type="ECO:0000256" key="4">
    <source>
        <dbReference type="ARBA" id="ARBA00022989"/>
    </source>
</evidence>
<evidence type="ECO:0000313" key="8">
    <source>
        <dbReference type="EMBL" id="CEI71882.1"/>
    </source>
</evidence>
<dbReference type="PANTHER" id="PTHR11360">
    <property type="entry name" value="MONOCARBOXYLATE TRANSPORTER"/>
    <property type="match status" value="1"/>
</dbReference>
<feature type="transmembrane region" description="Helical" evidence="6">
    <location>
        <begin position="172"/>
        <end position="192"/>
    </location>
</feature>
<dbReference type="RefSeq" id="WP_092922994.1">
    <property type="nucleotide sequence ID" value="NZ_FJTZ01000011.1"/>
</dbReference>
<dbReference type="InterPro" id="IPR011701">
    <property type="entry name" value="MFS"/>
</dbReference>
<dbReference type="PROSITE" id="PS50850">
    <property type="entry name" value="MFS"/>
    <property type="match status" value="1"/>
</dbReference>
<dbReference type="EMBL" id="LN650648">
    <property type="protein sequence ID" value="CEI71882.1"/>
    <property type="molecule type" value="Genomic_DNA"/>
</dbReference>
<proteinExistence type="predicted"/>
<feature type="transmembrane region" description="Helical" evidence="6">
    <location>
        <begin position="105"/>
        <end position="129"/>
    </location>
</feature>
<dbReference type="PANTHER" id="PTHR11360:SF284">
    <property type="entry name" value="EG:103B4.3 PROTEIN-RELATED"/>
    <property type="match status" value="1"/>
</dbReference>
<dbReference type="GO" id="GO:0005886">
    <property type="term" value="C:plasma membrane"/>
    <property type="evidence" value="ECO:0007669"/>
    <property type="project" value="UniProtKB-SubCell"/>
</dbReference>
<reference evidence="8 9" key="1">
    <citation type="submission" date="2014-09" db="EMBL/GenBank/DDBJ databases">
        <authorList>
            <person name="Hornung B.V."/>
        </authorList>
    </citation>
    <scope>NUCLEOTIDE SEQUENCE [LARGE SCALE GENOMIC DNA]</scope>
    <source>
        <strain evidence="8 9">FRIFI</strain>
    </source>
</reference>
<keyword evidence="3 6" id="KW-0812">Transmembrane</keyword>